<organism evidence="4 5">
    <name type="scientific">Myriangium duriaei CBS 260.36</name>
    <dbReference type="NCBI Taxonomy" id="1168546"/>
    <lineage>
        <taxon>Eukaryota</taxon>
        <taxon>Fungi</taxon>
        <taxon>Dikarya</taxon>
        <taxon>Ascomycota</taxon>
        <taxon>Pezizomycotina</taxon>
        <taxon>Dothideomycetes</taxon>
        <taxon>Dothideomycetidae</taxon>
        <taxon>Myriangiales</taxon>
        <taxon>Myriangiaceae</taxon>
        <taxon>Myriangium</taxon>
    </lineage>
</organism>
<feature type="compositionally biased region" description="Polar residues" evidence="1">
    <location>
        <begin position="629"/>
        <end position="643"/>
    </location>
</feature>
<accession>A0A9P4IQ96</accession>
<dbReference type="OrthoDB" id="5384459at2759"/>
<keyword evidence="2" id="KW-0812">Transmembrane</keyword>
<feature type="compositionally biased region" description="Low complexity" evidence="1">
    <location>
        <begin position="583"/>
        <end position="593"/>
    </location>
</feature>
<feature type="compositionally biased region" description="Polar residues" evidence="1">
    <location>
        <begin position="662"/>
        <end position="676"/>
    </location>
</feature>
<keyword evidence="2" id="KW-0472">Membrane</keyword>
<feature type="region of interest" description="Disordered" evidence="1">
    <location>
        <begin position="582"/>
        <end position="684"/>
    </location>
</feature>
<sequence length="788" mass="85270">MARPLYSLQRQDSTAHSDQDDADVFADRYALEDSDIYAPGTMSRRSSTTSDQEYHAITTSVAAHYAPEEPQVISSDQRRELRNSIRKSRGFLENPFGSNEDEHDTQYAPGPSMATALAPQVNNDNFDNESVFADGHSVSQAGPSHDYSRYTQNTTAAPLTRSPTVPSVIAPQSTGRQSLHGPAHPYNMYPQNVEDDLDDTASQMSGPSRSQTGANRIPVGFPPQLFPPSRFRHDADNVSEQLPPYSEYPEDGAPKHVDVNAPPMPAVIEIPTPTSASTSHTPIAMGRVPQSMSDGHNGVVTDVPQSEASLISHENKPWNQKSWKEKRKTKFCGIPFGWIILAAGVLLFIVIVCSATIGGLLKLWAKHHPKPNEHTLVDAQPVNQPAKPLPTGSFQLQMGSSQETEQDCVTDPSQRATWDCGISTPNSMAITIANSPDGKDQTAQLFGAISNPHVGYGTEIPQTIPVNLTLVKDMDSPTMGNAYQFQVAYTKTVVVKGTVLQPTYVNIASSSPSPSSQPSARSVESLDKRWGWAPLAQPGDQPWFCYWNTTLVEGFIYTQQNSTSWYSNSSWSRQWHKNWPHSGGNSNNNNNNGYGYGGGSGGPPPPGPPPGGPPPDQSYTNYKRDTPLTVDSSSHSPSTTGAVTANSTSPTPTESSGPSCTYQSGTMYGATPTDTGTVCPPPDEGQDAWSKLQFYPLVVKIEERRVPGDNSPAFCQKMQINADGSASVIHDPQGQPYTQYIQESSPGLSAYESVYGTSSTQSSSKKKRATVQGACHCQWFSGEVGNSH</sequence>
<dbReference type="PANTHER" id="PTHR42078:SF1">
    <property type="entry name" value="GLUCAN 1, 4-ALPHA-GLUCOSIDASE"/>
    <property type="match status" value="1"/>
</dbReference>
<evidence type="ECO:0000256" key="2">
    <source>
        <dbReference type="SAM" id="Phobius"/>
    </source>
</evidence>
<feature type="compositionally biased region" description="Pro residues" evidence="1">
    <location>
        <begin position="602"/>
        <end position="616"/>
    </location>
</feature>
<evidence type="ECO:0000313" key="4">
    <source>
        <dbReference type="EMBL" id="KAF2147706.1"/>
    </source>
</evidence>
<feature type="compositionally biased region" description="Polar residues" evidence="1">
    <location>
        <begin position="43"/>
        <end position="54"/>
    </location>
</feature>
<keyword evidence="5" id="KW-1185">Reference proteome</keyword>
<evidence type="ECO:0000313" key="5">
    <source>
        <dbReference type="Proteomes" id="UP000799439"/>
    </source>
</evidence>
<reference evidence="4" key="1">
    <citation type="journal article" date="2020" name="Stud. Mycol.">
        <title>101 Dothideomycetes genomes: a test case for predicting lifestyles and emergence of pathogens.</title>
        <authorList>
            <person name="Haridas S."/>
            <person name="Albert R."/>
            <person name="Binder M."/>
            <person name="Bloem J."/>
            <person name="Labutti K."/>
            <person name="Salamov A."/>
            <person name="Andreopoulos B."/>
            <person name="Baker S."/>
            <person name="Barry K."/>
            <person name="Bills G."/>
            <person name="Bluhm B."/>
            <person name="Cannon C."/>
            <person name="Castanera R."/>
            <person name="Culley D."/>
            <person name="Daum C."/>
            <person name="Ezra D."/>
            <person name="Gonzalez J."/>
            <person name="Henrissat B."/>
            <person name="Kuo A."/>
            <person name="Liang C."/>
            <person name="Lipzen A."/>
            <person name="Lutzoni F."/>
            <person name="Magnuson J."/>
            <person name="Mondo S."/>
            <person name="Nolan M."/>
            <person name="Ohm R."/>
            <person name="Pangilinan J."/>
            <person name="Park H.-J."/>
            <person name="Ramirez L."/>
            <person name="Alfaro M."/>
            <person name="Sun H."/>
            <person name="Tritt A."/>
            <person name="Yoshinaga Y."/>
            <person name="Zwiers L.-H."/>
            <person name="Turgeon B."/>
            <person name="Goodwin S."/>
            <person name="Spatafora J."/>
            <person name="Crous P."/>
            <person name="Grigoriev I."/>
        </authorList>
    </citation>
    <scope>NUCLEOTIDE SEQUENCE</scope>
    <source>
        <strain evidence="4">CBS 260.36</strain>
    </source>
</reference>
<dbReference type="AlphaFoldDB" id="A0A9P4IQ96"/>
<feature type="compositionally biased region" description="Polar residues" evidence="1">
    <location>
        <begin position="200"/>
        <end position="214"/>
    </location>
</feature>
<comment type="caution">
    <text evidence="4">The sequence shown here is derived from an EMBL/GenBank/DDBJ whole genome shotgun (WGS) entry which is preliminary data.</text>
</comment>
<dbReference type="Pfam" id="PF25130">
    <property type="entry name" value="DUF7820"/>
    <property type="match status" value="2"/>
</dbReference>
<feature type="region of interest" description="Disordered" evidence="1">
    <location>
        <begin position="1"/>
        <end position="22"/>
    </location>
</feature>
<feature type="transmembrane region" description="Helical" evidence="2">
    <location>
        <begin position="336"/>
        <end position="361"/>
    </location>
</feature>
<dbReference type="InterPro" id="IPR056722">
    <property type="entry name" value="DUF7820"/>
</dbReference>
<feature type="domain" description="DUF7820" evidence="3">
    <location>
        <begin position="636"/>
        <end position="781"/>
    </location>
</feature>
<evidence type="ECO:0000259" key="3">
    <source>
        <dbReference type="Pfam" id="PF25130"/>
    </source>
</evidence>
<proteinExistence type="predicted"/>
<name>A0A9P4IQ96_9PEZI</name>
<dbReference type="EMBL" id="ML996095">
    <property type="protein sequence ID" value="KAF2147706.1"/>
    <property type="molecule type" value="Genomic_DNA"/>
</dbReference>
<protein>
    <recommendedName>
        <fullName evidence="3">DUF7820 domain-containing protein</fullName>
    </recommendedName>
</protein>
<feature type="compositionally biased region" description="Basic and acidic residues" evidence="1">
    <location>
        <begin position="13"/>
        <end position="22"/>
    </location>
</feature>
<keyword evidence="2" id="KW-1133">Transmembrane helix</keyword>
<feature type="domain" description="DUF7820" evidence="3">
    <location>
        <begin position="374"/>
        <end position="577"/>
    </location>
</feature>
<dbReference type="PANTHER" id="PTHR42078">
    <property type="entry name" value="GLUCAN 1, 4-ALPHA-GLUCOSIDASE"/>
    <property type="match status" value="1"/>
</dbReference>
<feature type="region of interest" description="Disordered" evidence="1">
    <location>
        <begin position="197"/>
        <end position="219"/>
    </location>
</feature>
<gene>
    <name evidence="4" type="ORF">K461DRAFT_316613</name>
</gene>
<evidence type="ECO:0000256" key="1">
    <source>
        <dbReference type="SAM" id="MobiDB-lite"/>
    </source>
</evidence>
<feature type="region of interest" description="Disordered" evidence="1">
    <location>
        <begin position="90"/>
        <end position="144"/>
    </location>
</feature>
<feature type="region of interest" description="Disordered" evidence="1">
    <location>
        <begin position="35"/>
        <end position="54"/>
    </location>
</feature>
<feature type="compositionally biased region" description="Low complexity" evidence="1">
    <location>
        <begin position="644"/>
        <end position="661"/>
    </location>
</feature>
<dbReference type="Proteomes" id="UP000799439">
    <property type="component" value="Unassembled WGS sequence"/>
</dbReference>